<keyword evidence="4" id="KW-1185">Reference proteome</keyword>
<gene>
    <name evidence="3" type="ORF">D9613_006451</name>
</gene>
<dbReference type="PANTHER" id="PTHR48162">
    <property type="entry name" value="YALI0A06930P"/>
    <property type="match status" value="1"/>
</dbReference>
<protein>
    <recommendedName>
        <fullName evidence="2">JmjC domain-containing protein</fullName>
    </recommendedName>
</protein>
<feature type="compositionally biased region" description="Basic and acidic residues" evidence="1">
    <location>
        <begin position="137"/>
        <end position="154"/>
    </location>
</feature>
<reference evidence="3 4" key="1">
    <citation type="submission" date="2019-12" db="EMBL/GenBank/DDBJ databases">
        <authorList>
            <person name="Floudas D."/>
            <person name="Bentzer J."/>
            <person name="Ahren D."/>
            <person name="Johansson T."/>
            <person name="Persson P."/>
            <person name="Tunlid A."/>
        </authorList>
    </citation>
    <scope>NUCLEOTIDE SEQUENCE [LARGE SCALE GENOMIC DNA]</scope>
    <source>
        <strain evidence="3 4">CBS 102.39</strain>
    </source>
</reference>
<accession>A0A8H4QHI7</accession>
<dbReference type="EMBL" id="JAACJL010000058">
    <property type="protein sequence ID" value="KAF4611162.1"/>
    <property type="molecule type" value="Genomic_DNA"/>
</dbReference>
<name>A0A8H4QHI7_9AGAR</name>
<evidence type="ECO:0000313" key="3">
    <source>
        <dbReference type="EMBL" id="KAF4611162.1"/>
    </source>
</evidence>
<comment type="caution">
    <text evidence="3">The sequence shown here is derived from an EMBL/GenBank/DDBJ whole genome shotgun (WGS) entry which is preliminary data.</text>
</comment>
<dbReference type="PROSITE" id="PS51184">
    <property type="entry name" value="JMJC"/>
    <property type="match status" value="1"/>
</dbReference>
<dbReference type="AlphaFoldDB" id="A0A8H4QHI7"/>
<dbReference type="Proteomes" id="UP000521872">
    <property type="component" value="Unassembled WGS sequence"/>
</dbReference>
<dbReference type="Gene3D" id="2.60.120.650">
    <property type="entry name" value="Cupin"/>
    <property type="match status" value="1"/>
</dbReference>
<sequence>MPPMVRKQTTVRMMLVPGSEDRIYAFDDYEIYFSSGRCPRTSIFSLGDLWYQSESFEKAFSKKKHGNKRARMESVLKDCNLWYYGKEGWTPVPKELHCTVQTSIRHPAQDKVILDTARLSWRSPTSYGSAARKQRKRKEESKRLRETQAAKAREEAEEEEEDEESEHEIEVKRRQAIDSRKMEEEEGSEEDERAGEEEEEHPAPSLEEEEEEDEEDEEQEEEQEEQEEQEDKEDKEQEDEEDEEQEDEEDEEQEEEEQEDEEQEDEDEMDEDEQSIAEALVPKAWAGMDEDEGAMRVDEGQQLHSFRMNGLSFIPLAYSAGDKGIPMDVDACHRVDGPALACRDNAWLQDLYEEYMALPVCKADSLRNKGEAALRALVEHPKPLSKRPVFSDSLQITTASVTFKGSKRTEQLVMQDITKTDRSGMDVLKGEMDELIKGEDIVQSLEAVRNGLWKVGDPLYGTLDCATPSLNAYNIPVPNDFSPRSPTNAVRGAINRVKPPWEAVAVPMGAVTVCHADDWMLSIYFLHVSGRKLWLLWPPTSENRDIYTCHVLKNGHLMTIEKAVQQLDGLQLLYVEEGHHLTWNFPPGTLHAVITFSPTATHVAFYVARCPDLHYVDETLHQWMEMHDSFARKRIRGEKDQQDLVLSERKRLLKDMYASLGFWKTLKRKLDKRIEDGEDEEGEKEKANEVTEFFERWRGRVVERLRIYKDDD</sequence>
<feature type="region of interest" description="Disordered" evidence="1">
    <location>
        <begin position="124"/>
        <end position="274"/>
    </location>
</feature>
<evidence type="ECO:0000259" key="2">
    <source>
        <dbReference type="PROSITE" id="PS51184"/>
    </source>
</evidence>
<feature type="compositionally biased region" description="Basic and acidic residues" evidence="1">
    <location>
        <begin position="168"/>
        <end position="183"/>
    </location>
</feature>
<dbReference type="InterPro" id="IPR003347">
    <property type="entry name" value="JmjC_dom"/>
</dbReference>
<organism evidence="3 4">
    <name type="scientific">Agrocybe pediades</name>
    <dbReference type="NCBI Taxonomy" id="84607"/>
    <lineage>
        <taxon>Eukaryota</taxon>
        <taxon>Fungi</taxon>
        <taxon>Dikarya</taxon>
        <taxon>Basidiomycota</taxon>
        <taxon>Agaricomycotina</taxon>
        <taxon>Agaricomycetes</taxon>
        <taxon>Agaricomycetidae</taxon>
        <taxon>Agaricales</taxon>
        <taxon>Agaricineae</taxon>
        <taxon>Strophariaceae</taxon>
        <taxon>Agrocybe</taxon>
    </lineage>
</organism>
<evidence type="ECO:0000313" key="4">
    <source>
        <dbReference type="Proteomes" id="UP000521872"/>
    </source>
</evidence>
<feature type="compositionally biased region" description="Acidic residues" evidence="1">
    <location>
        <begin position="155"/>
        <end position="167"/>
    </location>
</feature>
<dbReference type="PANTHER" id="PTHR48162:SF1">
    <property type="entry name" value="RIBOSOMAL L1 DOMAIN-CONTAINING PROTEIN CG13096"/>
    <property type="match status" value="1"/>
</dbReference>
<evidence type="ECO:0000256" key="1">
    <source>
        <dbReference type="SAM" id="MobiDB-lite"/>
    </source>
</evidence>
<dbReference type="SUPFAM" id="SSF51197">
    <property type="entry name" value="Clavaminate synthase-like"/>
    <property type="match status" value="1"/>
</dbReference>
<feature type="domain" description="JmjC" evidence="2">
    <location>
        <begin position="464"/>
        <end position="624"/>
    </location>
</feature>
<dbReference type="InterPro" id="IPR053110">
    <property type="entry name" value="Ribosomal_L1-TF"/>
</dbReference>
<proteinExistence type="predicted"/>
<feature type="compositionally biased region" description="Acidic residues" evidence="1">
    <location>
        <begin position="184"/>
        <end position="274"/>
    </location>
</feature>